<dbReference type="OrthoDB" id="3885120at2"/>
<dbReference type="STRING" id="1121393.SAMN02745216_01184"/>
<keyword evidence="1" id="KW-0677">Repeat</keyword>
<keyword evidence="4" id="KW-1185">Reference proteome</keyword>
<accession>A0A1M6HBZ5</accession>
<dbReference type="Pfam" id="PF13424">
    <property type="entry name" value="TPR_12"/>
    <property type="match status" value="1"/>
</dbReference>
<dbReference type="InterPro" id="IPR011990">
    <property type="entry name" value="TPR-like_helical_dom_sf"/>
</dbReference>
<dbReference type="PANTHER" id="PTHR45641">
    <property type="entry name" value="TETRATRICOPEPTIDE REPEAT PROTEIN (AFU_ORTHOLOGUE AFUA_6G03870)"/>
    <property type="match status" value="1"/>
</dbReference>
<sequence length="307" mass="33607">MNKPKDKSIRLTARVLVPFDAFWPWNPDGYASYDAFGIKVDEEISIPEFNLTRVMAGYHDDGDGWDWDINMSGDGGVIAGADGYPLTFKGLRIEAAVDDAYSAHPNVLFIRFGTDDASGRLRTAESGLLTFGGSIQTLSLDGRINSILGATAYLEKLDSKARRAFHTGDFNTARSLCIQFLQKTEQNYGAFHPNTVAALNNLALGMHAQGKSSQAIALLEQALRMNKTILNNEDPRLAVSYANLAFADEKKGDAVKAALLYKQALAVAENSMPPDHPYQQFIKERLARLASAPSSAHDEADYKVKDV</sequence>
<dbReference type="AlphaFoldDB" id="A0A1M6HBZ5"/>
<organism evidence="3 4">
    <name type="scientific">Desulfatibacillum alkenivorans DSM 16219</name>
    <dbReference type="NCBI Taxonomy" id="1121393"/>
    <lineage>
        <taxon>Bacteria</taxon>
        <taxon>Pseudomonadati</taxon>
        <taxon>Thermodesulfobacteriota</taxon>
        <taxon>Desulfobacteria</taxon>
        <taxon>Desulfobacterales</taxon>
        <taxon>Desulfatibacillaceae</taxon>
        <taxon>Desulfatibacillum</taxon>
    </lineage>
</organism>
<dbReference type="EMBL" id="FQZU01000005">
    <property type="protein sequence ID" value="SHJ19788.1"/>
    <property type="molecule type" value="Genomic_DNA"/>
</dbReference>
<keyword evidence="2" id="KW-0802">TPR repeat</keyword>
<evidence type="ECO:0000256" key="2">
    <source>
        <dbReference type="ARBA" id="ARBA00022803"/>
    </source>
</evidence>
<evidence type="ECO:0000256" key="1">
    <source>
        <dbReference type="ARBA" id="ARBA00022737"/>
    </source>
</evidence>
<reference evidence="4" key="1">
    <citation type="submission" date="2016-11" db="EMBL/GenBank/DDBJ databases">
        <authorList>
            <person name="Varghese N."/>
            <person name="Submissions S."/>
        </authorList>
    </citation>
    <scope>NUCLEOTIDE SEQUENCE [LARGE SCALE GENOMIC DNA]</scope>
    <source>
        <strain evidence="4">DSM 16219</strain>
    </source>
</reference>
<dbReference type="PANTHER" id="PTHR45641:SF19">
    <property type="entry name" value="NEPHROCYSTIN-3"/>
    <property type="match status" value="1"/>
</dbReference>
<dbReference type="InterPro" id="IPR019734">
    <property type="entry name" value="TPR_rpt"/>
</dbReference>
<dbReference type="Gene3D" id="1.25.40.10">
    <property type="entry name" value="Tetratricopeptide repeat domain"/>
    <property type="match status" value="1"/>
</dbReference>
<dbReference type="Pfam" id="PF13374">
    <property type="entry name" value="TPR_10"/>
    <property type="match status" value="1"/>
</dbReference>
<dbReference type="RefSeq" id="WP_139264629.1">
    <property type="nucleotide sequence ID" value="NZ_FQZU01000005.1"/>
</dbReference>
<proteinExistence type="predicted"/>
<evidence type="ECO:0000313" key="3">
    <source>
        <dbReference type="EMBL" id="SHJ19788.1"/>
    </source>
</evidence>
<evidence type="ECO:0000313" key="4">
    <source>
        <dbReference type="Proteomes" id="UP000183994"/>
    </source>
</evidence>
<name>A0A1M6HBZ5_9BACT</name>
<dbReference type="Proteomes" id="UP000183994">
    <property type="component" value="Unassembled WGS sequence"/>
</dbReference>
<dbReference type="SMART" id="SM00028">
    <property type="entry name" value="TPR"/>
    <property type="match status" value="2"/>
</dbReference>
<gene>
    <name evidence="3" type="ORF">SAMN02745216_01184</name>
</gene>
<protein>
    <submittedName>
        <fullName evidence="3">Tetratricopeptide repeat-containing protein</fullName>
    </submittedName>
</protein>
<dbReference type="SUPFAM" id="SSF48452">
    <property type="entry name" value="TPR-like"/>
    <property type="match status" value="1"/>
</dbReference>